<dbReference type="Gene3D" id="2.30.30.110">
    <property type="match status" value="1"/>
</dbReference>
<dbReference type="GO" id="GO:0003677">
    <property type="term" value="F:DNA binding"/>
    <property type="evidence" value="ECO:0007669"/>
    <property type="project" value="InterPro"/>
</dbReference>
<dbReference type="AlphaFoldDB" id="A0A644X3G8"/>
<organism evidence="1">
    <name type="scientific">bioreactor metagenome</name>
    <dbReference type="NCBI Taxonomy" id="1076179"/>
    <lineage>
        <taxon>unclassified sequences</taxon>
        <taxon>metagenomes</taxon>
        <taxon>ecological metagenomes</taxon>
    </lineage>
</organism>
<comment type="caution">
    <text evidence="1">The sequence shown here is derived from an EMBL/GenBank/DDBJ whole genome shotgun (WGS) entry which is preliminary data.</text>
</comment>
<protein>
    <recommendedName>
        <fullName evidence="2">PemK-like protein</fullName>
    </recommendedName>
</protein>
<dbReference type="Pfam" id="PF02452">
    <property type="entry name" value="PemK_toxin"/>
    <property type="match status" value="1"/>
</dbReference>
<reference evidence="1" key="1">
    <citation type="submission" date="2019-08" db="EMBL/GenBank/DDBJ databases">
        <authorList>
            <person name="Kucharzyk K."/>
            <person name="Murdoch R.W."/>
            <person name="Higgins S."/>
            <person name="Loffler F."/>
        </authorList>
    </citation>
    <scope>NUCLEOTIDE SEQUENCE</scope>
</reference>
<dbReference type="SUPFAM" id="SSF50118">
    <property type="entry name" value="Cell growth inhibitor/plasmid maintenance toxic component"/>
    <property type="match status" value="1"/>
</dbReference>
<dbReference type="InterPro" id="IPR011067">
    <property type="entry name" value="Plasmid_toxin/cell-grow_inhib"/>
</dbReference>
<gene>
    <name evidence="1" type="ORF">SDC9_55159</name>
</gene>
<evidence type="ECO:0008006" key="2">
    <source>
        <dbReference type="Google" id="ProtNLM"/>
    </source>
</evidence>
<sequence>MEPMDVCIANVPFDGSDKSKVRPALVVKIKDNYVSVFKITSQYENKSEKIKRAYYPIKNWEIAGLNRISYVDTLQTYDIDKATIFKNRPIGKLTKEDVSGLYQFLQAKRS</sequence>
<dbReference type="EMBL" id="VSSQ01001496">
    <property type="protein sequence ID" value="MPM08843.1"/>
    <property type="molecule type" value="Genomic_DNA"/>
</dbReference>
<dbReference type="InterPro" id="IPR003477">
    <property type="entry name" value="PemK-like"/>
</dbReference>
<evidence type="ECO:0000313" key="1">
    <source>
        <dbReference type="EMBL" id="MPM08843.1"/>
    </source>
</evidence>
<name>A0A644X3G8_9ZZZZ</name>
<proteinExistence type="predicted"/>
<accession>A0A644X3G8</accession>